<dbReference type="EMBL" id="JACGWV010000001">
    <property type="protein sequence ID" value="MBA8809129.1"/>
    <property type="molecule type" value="Genomic_DNA"/>
</dbReference>
<evidence type="ECO:0000313" key="1">
    <source>
        <dbReference type="EMBL" id="MBA8809129.1"/>
    </source>
</evidence>
<protein>
    <submittedName>
        <fullName evidence="1">Uncharacterized protein</fullName>
    </submittedName>
</protein>
<dbReference type="RefSeq" id="WP_182617766.1">
    <property type="nucleotide sequence ID" value="NZ_BAAATF010000003.1"/>
</dbReference>
<comment type="caution">
    <text evidence="1">The sequence shown here is derived from an EMBL/GenBank/DDBJ whole genome shotgun (WGS) entry which is preliminary data.</text>
</comment>
<dbReference type="AlphaFoldDB" id="A0A7W3PF16"/>
<evidence type="ECO:0000313" key="2">
    <source>
        <dbReference type="Proteomes" id="UP000540568"/>
    </source>
</evidence>
<dbReference type="Proteomes" id="UP000540568">
    <property type="component" value="Unassembled WGS sequence"/>
</dbReference>
<accession>A0A7W3PF16</accession>
<name>A0A7W3PF16_9MICO</name>
<sequence length="126" mass="13501">MDNSTVPDARDLTQHERAILDLLLSGDFPGAADLRAQAEHVQVVATCGCGCGSYDVAVTEPGVARADLPNGPILQELSVIDADGTFYGSVIMLAHGGLLSYLDYHTWDDRTLTGLPPIEHLSVLRR</sequence>
<reference evidence="1 2" key="1">
    <citation type="submission" date="2020-07" db="EMBL/GenBank/DDBJ databases">
        <title>Sequencing the genomes of 1000 actinobacteria strains.</title>
        <authorList>
            <person name="Klenk H.-P."/>
        </authorList>
    </citation>
    <scope>NUCLEOTIDE SEQUENCE [LARGE SCALE GENOMIC DNA]</scope>
    <source>
        <strain evidence="1 2">DSM 44121</strain>
    </source>
</reference>
<keyword evidence="2" id="KW-1185">Reference proteome</keyword>
<organism evidence="1 2">
    <name type="scientific">Promicromonospora sukumoe</name>
    <dbReference type="NCBI Taxonomy" id="88382"/>
    <lineage>
        <taxon>Bacteria</taxon>
        <taxon>Bacillati</taxon>
        <taxon>Actinomycetota</taxon>
        <taxon>Actinomycetes</taxon>
        <taxon>Micrococcales</taxon>
        <taxon>Promicromonosporaceae</taxon>
        <taxon>Promicromonospora</taxon>
    </lineage>
</organism>
<proteinExistence type="predicted"/>
<gene>
    <name evidence="1" type="ORF">FHX71_003071</name>
</gene>